<dbReference type="KEGG" id="oho:Oweho_0613"/>
<keyword evidence="3 4" id="KW-0285">Flavoprotein</keyword>
<gene>
    <name evidence="3" type="primary">coaBC</name>
    <name evidence="7" type="ordered locus">Oweho_0613</name>
</gene>
<dbReference type="GO" id="GO:0004633">
    <property type="term" value="F:phosphopantothenoylcysteine decarboxylase activity"/>
    <property type="evidence" value="ECO:0007669"/>
    <property type="project" value="UniProtKB-UniRule"/>
</dbReference>
<keyword evidence="3 4" id="KW-0436">Ligase</keyword>
<feature type="binding site" evidence="3">
    <location>
        <position position="291"/>
    </location>
    <ligand>
        <name>CTP</name>
        <dbReference type="ChEBI" id="CHEBI:37563"/>
    </ligand>
</feature>
<dbReference type="Gene3D" id="3.40.50.10300">
    <property type="entry name" value="CoaB-like"/>
    <property type="match status" value="1"/>
</dbReference>
<comment type="catalytic activity">
    <reaction evidence="3 4">
        <text>N-[(R)-4-phosphopantothenoyl]-L-cysteine + H(+) = (R)-4'-phosphopantetheine + CO2</text>
        <dbReference type="Rhea" id="RHEA:16793"/>
        <dbReference type="ChEBI" id="CHEBI:15378"/>
        <dbReference type="ChEBI" id="CHEBI:16526"/>
        <dbReference type="ChEBI" id="CHEBI:59458"/>
        <dbReference type="ChEBI" id="CHEBI:61723"/>
        <dbReference type="EC" id="4.1.1.36"/>
    </reaction>
</comment>
<feature type="binding site" evidence="3">
    <location>
        <position position="281"/>
    </location>
    <ligand>
        <name>CTP</name>
        <dbReference type="ChEBI" id="CHEBI:37563"/>
    </ligand>
</feature>
<feature type="region of interest" description="Phosphopantothenoylcysteine decarboxylase" evidence="3">
    <location>
        <begin position="1"/>
        <end position="191"/>
    </location>
</feature>
<feature type="domain" description="Flavoprotein" evidence="5">
    <location>
        <begin position="5"/>
        <end position="179"/>
    </location>
</feature>
<dbReference type="InterPro" id="IPR003382">
    <property type="entry name" value="Flavoprotein"/>
</dbReference>
<dbReference type="AlphaFoldDB" id="G8R0G8"/>
<comment type="cofactor">
    <cofactor evidence="3">
        <name>Mg(2+)</name>
        <dbReference type="ChEBI" id="CHEBI:18420"/>
    </cofactor>
</comment>
<accession>G8R0G8</accession>
<name>G8R0G8_OWEHD</name>
<keyword evidence="3" id="KW-0511">Multifunctional enzyme</keyword>
<comment type="pathway">
    <text evidence="3 4">Cofactor biosynthesis; coenzyme A biosynthesis; CoA from (R)-pantothenate: step 2/5.</text>
</comment>
<reference evidence="7 8" key="1">
    <citation type="journal article" date="2012" name="Stand. Genomic Sci.">
        <title>Genome sequence of the orange-pigmented seawater bacterium Owenweeksia hongkongensis type strain (UST20020801(T)).</title>
        <authorList>
            <person name="Riedel T."/>
            <person name="Held B."/>
            <person name="Nolan M."/>
            <person name="Lucas S."/>
            <person name="Lapidus A."/>
            <person name="Tice H."/>
            <person name="Del Rio T.G."/>
            <person name="Cheng J.F."/>
            <person name="Han C."/>
            <person name="Tapia R."/>
            <person name="Goodwin L.A."/>
            <person name="Pitluck S."/>
            <person name="Liolios K."/>
            <person name="Mavromatis K."/>
            <person name="Pagani I."/>
            <person name="Ivanova N."/>
            <person name="Mikhailova N."/>
            <person name="Pati A."/>
            <person name="Chen A."/>
            <person name="Palaniappan K."/>
            <person name="Rohde M."/>
            <person name="Tindall B.J."/>
            <person name="Detter J.C."/>
            <person name="Goker M."/>
            <person name="Woyke T."/>
            <person name="Bristow J."/>
            <person name="Eisen J.A."/>
            <person name="Markowitz V."/>
            <person name="Hugenholtz P."/>
            <person name="Klenk H.P."/>
            <person name="Kyrpides N.C."/>
        </authorList>
    </citation>
    <scope>NUCLEOTIDE SEQUENCE</scope>
    <source>
        <strain evidence="8">DSM 17368 / JCM 12287 / NRRL B-23963</strain>
    </source>
</reference>
<dbReference type="InterPro" id="IPR035929">
    <property type="entry name" value="CoaB-like_sf"/>
</dbReference>
<evidence type="ECO:0000256" key="3">
    <source>
        <dbReference type="HAMAP-Rule" id="MF_02225"/>
    </source>
</evidence>
<comment type="cofactor">
    <cofactor evidence="3">
        <name>FMN</name>
        <dbReference type="ChEBI" id="CHEBI:58210"/>
    </cofactor>
    <text evidence="3">Binds 1 FMN per subunit.</text>
</comment>
<sequence length="402" mass="43530">MLSGKKVLLGVTGSIAAYKASFLVRLLIKAGAQVKVVLSPAARDFVTPLTLATLSKNPVLWEYFDANDEEGKWNNHVDLGLWADLMVIAPATSDTLSKMASGLCDNFLMGVYMSAKCPVYFAPAMDLDMYRHPSTQGNIKKLQDFGNCFIPSGDGELASGLIGEGRMAEPEEIIDFINQDLLSLSPLKDKTVLITAGPTHEPIDPVRFIGNHSSGKMGISLAETAAEMGAKVNLVLGPTPLRPTNADVNVISVETAVHMHQECEKLFSLTDISIMAAAVADYRPKKVADQKIKKADGGLHIDLIKNPDILFDLGNKKSATQVVVGFALETENGIENAIGKLHKKNCDLIVLNSPSFNTGFGKDTNEVTLINRKEEQITLGLKSKQDIAKDILLHITDHLLPK</sequence>
<dbReference type="EC" id="4.1.1.36" evidence="3"/>
<dbReference type="UniPathway" id="UPA00241">
    <property type="reaction ID" value="UER00353"/>
</dbReference>
<comment type="similarity">
    <text evidence="3 4">In the N-terminal section; belongs to the HFCD (homo-oligomeric flavin containing Cys decarboxylase) superfamily.</text>
</comment>
<keyword evidence="1 3" id="KW-0210">Decarboxylase</keyword>
<keyword evidence="3 4" id="KW-0288">FMN</keyword>
<comment type="similarity">
    <text evidence="3 4">In the C-terminal section; belongs to the PPC synthetase family.</text>
</comment>
<dbReference type="SUPFAM" id="SSF52507">
    <property type="entry name" value="Homo-oligomeric flavin-containing Cys decarboxylases, HFCD"/>
    <property type="match status" value="1"/>
</dbReference>
<dbReference type="HAMAP" id="MF_02225">
    <property type="entry name" value="CoaBC"/>
    <property type="match status" value="1"/>
</dbReference>
<dbReference type="GO" id="GO:0015937">
    <property type="term" value="P:coenzyme A biosynthetic process"/>
    <property type="evidence" value="ECO:0007669"/>
    <property type="project" value="UniProtKB-UniRule"/>
</dbReference>
<dbReference type="RefSeq" id="WP_014200989.1">
    <property type="nucleotide sequence ID" value="NC_016599.1"/>
</dbReference>
<keyword evidence="2 3" id="KW-0456">Lyase</keyword>
<keyword evidence="3" id="KW-0479">Metal-binding</keyword>
<comment type="pathway">
    <text evidence="3 4">Cofactor biosynthesis; coenzyme A biosynthesis; CoA from (R)-pantothenate: step 3/5.</text>
</comment>
<feature type="domain" description="DNA/pantothenate metabolism flavoprotein C-terminal" evidence="6">
    <location>
        <begin position="187"/>
        <end position="396"/>
    </location>
</feature>
<proteinExistence type="inferred from homology"/>
<comment type="caution">
    <text evidence="3">Lacks conserved residue(s) required for the propagation of feature annotation.</text>
</comment>
<evidence type="ECO:0000313" key="8">
    <source>
        <dbReference type="Proteomes" id="UP000005631"/>
    </source>
</evidence>
<evidence type="ECO:0000259" key="5">
    <source>
        <dbReference type="Pfam" id="PF02441"/>
    </source>
</evidence>
<feature type="binding site" evidence="3">
    <location>
        <position position="326"/>
    </location>
    <ligand>
        <name>CTP</name>
        <dbReference type="ChEBI" id="CHEBI:37563"/>
    </ligand>
</feature>
<evidence type="ECO:0000256" key="4">
    <source>
        <dbReference type="RuleBase" id="RU364078"/>
    </source>
</evidence>
<evidence type="ECO:0000313" key="7">
    <source>
        <dbReference type="EMBL" id="AEV31628.1"/>
    </source>
</evidence>
<dbReference type="PANTHER" id="PTHR14359">
    <property type="entry name" value="HOMO-OLIGOMERIC FLAVIN CONTAINING CYS DECARBOXYLASE FAMILY"/>
    <property type="match status" value="1"/>
</dbReference>
<dbReference type="Pfam" id="PF02441">
    <property type="entry name" value="Flavoprotein"/>
    <property type="match status" value="1"/>
</dbReference>
<dbReference type="GO" id="GO:0046872">
    <property type="term" value="F:metal ion binding"/>
    <property type="evidence" value="ECO:0007669"/>
    <property type="project" value="UniProtKB-KW"/>
</dbReference>
<dbReference type="OrthoDB" id="9802554at2"/>
<dbReference type="GO" id="GO:0010181">
    <property type="term" value="F:FMN binding"/>
    <property type="evidence" value="ECO:0007669"/>
    <property type="project" value="UniProtKB-UniRule"/>
</dbReference>
<comment type="function">
    <text evidence="4">Catalyzes two steps in the biosynthesis of coenzyme A. In the first step cysteine is conjugated to 4'-phosphopantothenate to form 4-phosphopantothenoylcysteine, in the latter compound is decarboxylated to form 4'-phosphopantotheine.</text>
</comment>
<dbReference type="STRING" id="926562.Oweho_0613"/>
<dbReference type="InterPro" id="IPR036551">
    <property type="entry name" value="Flavin_trans-like"/>
</dbReference>
<dbReference type="InterPro" id="IPR005252">
    <property type="entry name" value="CoaBC"/>
</dbReference>
<feature type="region of interest" description="Phosphopantothenate--cysteine ligase" evidence="3">
    <location>
        <begin position="192"/>
        <end position="402"/>
    </location>
</feature>
<dbReference type="EMBL" id="CP003156">
    <property type="protein sequence ID" value="AEV31628.1"/>
    <property type="molecule type" value="Genomic_DNA"/>
</dbReference>
<evidence type="ECO:0000259" key="6">
    <source>
        <dbReference type="Pfam" id="PF04127"/>
    </source>
</evidence>
<dbReference type="PANTHER" id="PTHR14359:SF6">
    <property type="entry name" value="PHOSPHOPANTOTHENOYLCYSTEINE DECARBOXYLASE"/>
    <property type="match status" value="1"/>
</dbReference>
<dbReference type="HOGENOM" id="CLU_033319_0_1_10"/>
<keyword evidence="8" id="KW-1185">Reference proteome</keyword>
<evidence type="ECO:0000256" key="2">
    <source>
        <dbReference type="ARBA" id="ARBA00023239"/>
    </source>
</evidence>
<comment type="catalytic activity">
    <reaction evidence="3 4">
        <text>(R)-4'-phosphopantothenate + L-cysteine + CTP = N-[(R)-4-phosphopantothenoyl]-L-cysteine + CMP + diphosphate + H(+)</text>
        <dbReference type="Rhea" id="RHEA:19397"/>
        <dbReference type="ChEBI" id="CHEBI:10986"/>
        <dbReference type="ChEBI" id="CHEBI:15378"/>
        <dbReference type="ChEBI" id="CHEBI:33019"/>
        <dbReference type="ChEBI" id="CHEBI:35235"/>
        <dbReference type="ChEBI" id="CHEBI:37563"/>
        <dbReference type="ChEBI" id="CHEBI:59458"/>
        <dbReference type="ChEBI" id="CHEBI:60377"/>
        <dbReference type="EC" id="6.3.2.5"/>
    </reaction>
</comment>
<feature type="binding site" evidence="3">
    <location>
        <position position="344"/>
    </location>
    <ligand>
        <name>CTP</name>
        <dbReference type="ChEBI" id="CHEBI:37563"/>
    </ligand>
</feature>
<dbReference type="InterPro" id="IPR007085">
    <property type="entry name" value="DNA/pantothenate-metab_flavo_C"/>
</dbReference>
<dbReference type="SUPFAM" id="SSF102645">
    <property type="entry name" value="CoaB-like"/>
    <property type="match status" value="1"/>
</dbReference>
<comment type="function">
    <text evidence="3">Catalyzes two sequential steps in the biosynthesis of coenzyme A. In the first step cysteine is conjugated to 4'-phosphopantothenate to form 4-phosphopantothenoylcysteine. In the second step the latter compound is decarboxylated to form 4'-phosphopantotheine.</text>
</comment>
<dbReference type="Pfam" id="PF04127">
    <property type="entry name" value="DFP"/>
    <property type="match status" value="1"/>
</dbReference>
<feature type="binding site" evidence="3">
    <location>
        <position position="340"/>
    </location>
    <ligand>
        <name>CTP</name>
        <dbReference type="ChEBI" id="CHEBI:37563"/>
    </ligand>
</feature>
<dbReference type="Proteomes" id="UP000005631">
    <property type="component" value="Chromosome"/>
</dbReference>
<dbReference type="GO" id="GO:0071513">
    <property type="term" value="C:phosphopantothenoylcysteine decarboxylase complex"/>
    <property type="evidence" value="ECO:0007669"/>
    <property type="project" value="TreeGrafter"/>
</dbReference>
<dbReference type="GO" id="GO:0004632">
    <property type="term" value="F:phosphopantothenate--cysteine ligase activity"/>
    <property type="evidence" value="ECO:0007669"/>
    <property type="project" value="UniProtKB-UniRule"/>
</dbReference>
<dbReference type="EC" id="6.3.2.5" evidence="3"/>
<dbReference type="GO" id="GO:0015941">
    <property type="term" value="P:pantothenate catabolic process"/>
    <property type="evidence" value="ECO:0007669"/>
    <property type="project" value="InterPro"/>
</dbReference>
<feature type="binding site" evidence="3">
    <location>
        <begin position="307"/>
        <end position="310"/>
    </location>
    <ligand>
        <name>CTP</name>
        <dbReference type="ChEBI" id="CHEBI:37563"/>
    </ligand>
</feature>
<organism evidence="7 8">
    <name type="scientific">Owenweeksia hongkongensis (strain DSM 17368 / CIP 108786 / JCM 12287 / NRRL B-23963 / UST20020801)</name>
    <dbReference type="NCBI Taxonomy" id="926562"/>
    <lineage>
        <taxon>Bacteria</taxon>
        <taxon>Pseudomonadati</taxon>
        <taxon>Bacteroidota</taxon>
        <taxon>Flavobacteriia</taxon>
        <taxon>Flavobacteriales</taxon>
        <taxon>Owenweeksiaceae</taxon>
        <taxon>Owenweeksia</taxon>
    </lineage>
</organism>
<dbReference type="eggNOG" id="COG0452">
    <property type="taxonomic scope" value="Bacteria"/>
</dbReference>
<protein>
    <recommendedName>
        <fullName evidence="3">Coenzyme A biosynthesis bifunctional protein CoaBC</fullName>
    </recommendedName>
    <alternativeName>
        <fullName evidence="3">DNA/pantothenate metabolism flavoprotein</fullName>
    </alternativeName>
    <alternativeName>
        <fullName evidence="3">Phosphopantothenoylcysteine synthetase/decarboxylase</fullName>
        <shortName evidence="3">PPCS-PPCDC</shortName>
    </alternativeName>
    <domain>
        <recommendedName>
            <fullName evidence="3">Phosphopantothenoylcysteine decarboxylase</fullName>
            <shortName evidence="3">PPC decarboxylase</shortName>
            <shortName evidence="3">PPC-DC</shortName>
            <ecNumber evidence="3">4.1.1.36</ecNumber>
        </recommendedName>
        <alternativeName>
            <fullName evidence="3">CoaC</fullName>
        </alternativeName>
    </domain>
    <domain>
        <recommendedName>
            <fullName evidence="3">Phosphopantothenate--cysteine ligase</fullName>
            <ecNumber evidence="3">6.3.2.5</ecNumber>
        </recommendedName>
        <alternativeName>
            <fullName evidence="3">CoaB</fullName>
        </alternativeName>
        <alternativeName>
            <fullName evidence="3">Phosphopantothenoylcysteine synthetase</fullName>
            <shortName evidence="3">PPC synthetase</shortName>
            <shortName evidence="3">PPC-S</shortName>
        </alternativeName>
    </domain>
</protein>
<dbReference type="NCBIfam" id="TIGR00521">
    <property type="entry name" value="coaBC_dfp"/>
    <property type="match status" value="1"/>
</dbReference>
<evidence type="ECO:0000256" key="1">
    <source>
        <dbReference type="ARBA" id="ARBA00022793"/>
    </source>
</evidence>
<keyword evidence="3" id="KW-0460">Magnesium</keyword>
<dbReference type="Gene3D" id="3.40.50.1950">
    <property type="entry name" value="Flavin prenyltransferase-like"/>
    <property type="match status" value="1"/>
</dbReference>
<dbReference type="PATRIC" id="fig|926562.3.peg.626"/>